<keyword evidence="5" id="KW-0349">Heme</keyword>
<evidence type="ECO:0000313" key="7">
    <source>
        <dbReference type="Proteomes" id="UP001199106"/>
    </source>
</evidence>
<dbReference type="AlphaFoldDB" id="A0AAD4FE83"/>
<dbReference type="InterPro" id="IPR036396">
    <property type="entry name" value="Cyt_P450_sf"/>
</dbReference>
<comment type="cofactor">
    <cofactor evidence="1 5">
        <name>heme</name>
        <dbReference type="ChEBI" id="CHEBI:30413"/>
    </cofactor>
</comment>
<dbReference type="Proteomes" id="UP001199106">
    <property type="component" value="Unassembled WGS sequence"/>
</dbReference>
<dbReference type="SUPFAM" id="SSF48264">
    <property type="entry name" value="Cytochrome P450"/>
    <property type="match status" value="1"/>
</dbReference>
<dbReference type="Pfam" id="PF00067">
    <property type="entry name" value="p450"/>
    <property type="match status" value="1"/>
</dbReference>
<dbReference type="PRINTS" id="PR00385">
    <property type="entry name" value="P450"/>
</dbReference>
<dbReference type="GO" id="GO:0005506">
    <property type="term" value="F:iron ion binding"/>
    <property type="evidence" value="ECO:0007669"/>
    <property type="project" value="InterPro"/>
</dbReference>
<gene>
    <name evidence="6" type="ORF">G6011_07245</name>
</gene>
<dbReference type="PANTHER" id="PTHR24305">
    <property type="entry name" value="CYTOCHROME P450"/>
    <property type="match status" value="1"/>
</dbReference>
<dbReference type="EMBL" id="JAANER010000010">
    <property type="protein sequence ID" value="KAG9185914.1"/>
    <property type="molecule type" value="Genomic_DNA"/>
</dbReference>
<keyword evidence="4 5" id="KW-0408">Iron</keyword>
<dbReference type="GO" id="GO:0020037">
    <property type="term" value="F:heme binding"/>
    <property type="evidence" value="ECO:0007669"/>
    <property type="project" value="InterPro"/>
</dbReference>
<name>A0AAD4FE83_9PLEO</name>
<accession>A0AAD4FE83</accession>
<dbReference type="GO" id="GO:0004497">
    <property type="term" value="F:monooxygenase activity"/>
    <property type="evidence" value="ECO:0007669"/>
    <property type="project" value="InterPro"/>
</dbReference>
<dbReference type="PANTHER" id="PTHR24305:SF166">
    <property type="entry name" value="CYTOCHROME P450 12A4, MITOCHONDRIAL-RELATED"/>
    <property type="match status" value="1"/>
</dbReference>
<dbReference type="InterPro" id="IPR002403">
    <property type="entry name" value="Cyt_P450_E_grp-IV"/>
</dbReference>
<dbReference type="GO" id="GO:0016705">
    <property type="term" value="F:oxidoreductase activity, acting on paired donors, with incorporation or reduction of molecular oxygen"/>
    <property type="evidence" value="ECO:0007669"/>
    <property type="project" value="InterPro"/>
</dbReference>
<keyword evidence="3 5" id="KW-0479">Metal-binding</keyword>
<evidence type="ECO:0000256" key="4">
    <source>
        <dbReference type="ARBA" id="ARBA00023004"/>
    </source>
</evidence>
<feature type="binding site" description="axial binding residue" evidence="5">
    <location>
        <position position="190"/>
    </location>
    <ligand>
        <name>heme</name>
        <dbReference type="ChEBI" id="CHEBI:30413"/>
    </ligand>
    <ligandPart>
        <name>Fe</name>
        <dbReference type="ChEBI" id="CHEBI:18248"/>
    </ligandPart>
</feature>
<evidence type="ECO:0008006" key="8">
    <source>
        <dbReference type="Google" id="ProtNLM"/>
    </source>
</evidence>
<dbReference type="Gene3D" id="1.10.630.10">
    <property type="entry name" value="Cytochrome P450"/>
    <property type="match status" value="1"/>
</dbReference>
<evidence type="ECO:0000256" key="5">
    <source>
        <dbReference type="PIRSR" id="PIRSR602403-1"/>
    </source>
</evidence>
<evidence type="ECO:0000256" key="1">
    <source>
        <dbReference type="ARBA" id="ARBA00001971"/>
    </source>
</evidence>
<protein>
    <recommendedName>
        <fullName evidence="8">Cytochrome P450</fullName>
    </recommendedName>
</protein>
<dbReference type="InterPro" id="IPR050121">
    <property type="entry name" value="Cytochrome_P450_monoxygenase"/>
</dbReference>
<sequence>MIRDNDQSDKNLVDQLLTFVAAGLVLPKPDLLSRKAHQDSHETIPSTVTWTFYLLAQHRAIQARLRSKIHEYIPNPGVLSGLDFDVASLLESMPYLNCVCNEVLRLFPPVPLTSRVAVRGTTVCSHVIPNGTMVCIVPWATNRIPKLWGLDAEDFVRERWMDTKTGHATMTAGARSNFSFLISLHGPRGCIGERFARAEMRSLVAAFVGSLEMEMADPTGKIVVGGTPTTRPSNGMKLKVKNLKWGP</sequence>
<comment type="caution">
    <text evidence="6">The sequence shown here is derived from an EMBL/GenBank/DDBJ whole genome shotgun (WGS) entry which is preliminary data.</text>
</comment>
<keyword evidence="7" id="KW-1185">Reference proteome</keyword>
<reference evidence="6" key="1">
    <citation type="submission" date="2021-07" db="EMBL/GenBank/DDBJ databases">
        <title>Genome Resource of American Ginseng Black Spot Pathogen Alternaria panax.</title>
        <authorList>
            <person name="Qiu C."/>
            <person name="Wang W."/>
            <person name="Liu Z."/>
        </authorList>
    </citation>
    <scope>NUCLEOTIDE SEQUENCE</scope>
    <source>
        <strain evidence="6">BNCC115425</strain>
    </source>
</reference>
<evidence type="ECO:0000256" key="2">
    <source>
        <dbReference type="ARBA" id="ARBA00010617"/>
    </source>
</evidence>
<dbReference type="InterPro" id="IPR001128">
    <property type="entry name" value="Cyt_P450"/>
</dbReference>
<dbReference type="PRINTS" id="PR00465">
    <property type="entry name" value="EP450IV"/>
</dbReference>
<evidence type="ECO:0000256" key="3">
    <source>
        <dbReference type="ARBA" id="ARBA00022723"/>
    </source>
</evidence>
<organism evidence="6 7">
    <name type="scientific">Alternaria panax</name>
    <dbReference type="NCBI Taxonomy" id="48097"/>
    <lineage>
        <taxon>Eukaryota</taxon>
        <taxon>Fungi</taxon>
        <taxon>Dikarya</taxon>
        <taxon>Ascomycota</taxon>
        <taxon>Pezizomycotina</taxon>
        <taxon>Dothideomycetes</taxon>
        <taxon>Pleosporomycetidae</taxon>
        <taxon>Pleosporales</taxon>
        <taxon>Pleosporineae</taxon>
        <taxon>Pleosporaceae</taxon>
        <taxon>Alternaria</taxon>
        <taxon>Alternaria sect. Panax</taxon>
    </lineage>
</organism>
<evidence type="ECO:0000313" key="6">
    <source>
        <dbReference type="EMBL" id="KAG9185914.1"/>
    </source>
</evidence>
<comment type="similarity">
    <text evidence="2">Belongs to the cytochrome P450 family.</text>
</comment>
<proteinExistence type="inferred from homology"/>